<accession>A0A7W4TIL8</accession>
<reference evidence="1 2" key="2">
    <citation type="submission" date="2020-08" db="EMBL/GenBank/DDBJ databases">
        <authorList>
            <person name="Partida-Martinez L."/>
            <person name="Huntemann M."/>
            <person name="Clum A."/>
            <person name="Wang J."/>
            <person name="Palaniappan K."/>
            <person name="Ritter S."/>
            <person name="Chen I.-M."/>
            <person name="Stamatis D."/>
            <person name="Reddy T."/>
            <person name="O'Malley R."/>
            <person name="Daum C."/>
            <person name="Shapiro N."/>
            <person name="Ivanova N."/>
            <person name="Kyrpides N."/>
            <person name="Woyke T."/>
        </authorList>
    </citation>
    <scope>NUCLEOTIDE SEQUENCE [LARGE SCALE GENOMIC DNA]</scope>
    <source>
        <strain evidence="1 2">AS2.23</strain>
    </source>
</reference>
<reference evidence="1 2" key="1">
    <citation type="submission" date="2020-08" db="EMBL/GenBank/DDBJ databases">
        <title>The Agave Microbiome: Exploring the role of microbial communities in plant adaptations to desert environments.</title>
        <authorList>
            <person name="Partida-Martinez L.P."/>
        </authorList>
    </citation>
    <scope>NUCLEOTIDE SEQUENCE [LARGE SCALE GENOMIC DNA]</scope>
    <source>
        <strain evidence="1 2">AS2.23</strain>
    </source>
</reference>
<evidence type="ECO:0000313" key="1">
    <source>
        <dbReference type="EMBL" id="MBB2899602.1"/>
    </source>
</evidence>
<gene>
    <name evidence="1" type="ORF">FHR75_000390</name>
</gene>
<proteinExistence type="predicted"/>
<comment type="caution">
    <text evidence="1">The sequence shown here is derived from an EMBL/GenBank/DDBJ whole genome shotgun (WGS) entry which is preliminary data.</text>
</comment>
<name>A0A7W4TIL8_KINRA</name>
<sequence>MAYRPQKPPLPETSEQLRARIPGWGVDLDPADRPSVPQEVFDPGAYGARWEFPERQPELHPRERSIEHAFLTPVFSTACPPKGLSGVVRRYAYRRFSEGRAAHWLLLVAADRIDTLESTAASYASKRPDNPFTETGVRAEFSHHGIRSRVGRGRADVKHTWMDPLVVAGPWVAAGTGIAVGASAALRRLNRAR</sequence>
<dbReference type="RefSeq" id="WP_183390204.1">
    <property type="nucleotide sequence ID" value="NZ_JACHVY010000001.1"/>
</dbReference>
<dbReference type="Proteomes" id="UP000533269">
    <property type="component" value="Unassembled WGS sequence"/>
</dbReference>
<evidence type="ECO:0000313" key="2">
    <source>
        <dbReference type="Proteomes" id="UP000533269"/>
    </source>
</evidence>
<dbReference type="EMBL" id="JACHVY010000001">
    <property type="protein sequence ID" value="MBB2899602.1"/>
    <property type="molecule type" value="Genomic_DNA"/>
</dbReference>
<protein>
    <submittedName>
        <fullName evidence="1">Uncharacterized protein</fullName>
    </submittedName>
</protein>
<dbReference type="AlphaFoldDB" id="A0A7W4TIL8"/>
<organism evidence="1 2">
    <name type="scientific">Kineococcus radiotolerans</name>
    <dbReference type="NCBI Taxonomy" id="131568"/>
    <lineage>
        <taxon>Bacteria</taxon>
        <taxon>Bacillati</taxon>
        <taxon>Actinomycetota</taxon>
        <taxon>Actinomycetes</taxon>
        <taxon>Kineosporiales</taxon>
        <taxon>Kineosporiaceae</taxon>
        <taxon>Kineococcus</taxon>
    </lineage>
</organism>